<organism evidence="2">
    <name type="scientific">Arion vulgaris</name>
    <dbReference type="NCBI Taxonomy" id="1028688"/>
    <lineage>
        <taxon>Eukaryota</taxon>
        <taxon>Metazoa</taxon>
        <taxon>Spiralia</taxon>
        <taxon>Lophotrochozoa</taxon>
        <taxon>Mollusca</taxon>
        <taxon>Gastropoda</taxon>
        <taxon>Heterobranchia</taxon>
        <taxon>Euthyneura</taxon>
        <taxon>Panpulmonata</taxon>
        <taxon>Eupulmonata</taxon>
        <taxon>Stylommatophora</taxon>
        <taxon>Helicina</taxon>
        <taxon>Arionoidea</taxon>
        <taxon>Arionidae</taxon>
        <taxon>Arion</taxon>
    </lineage>
</organism>
<dbReference type="EMBL" id="HACG01040148">
    <property type="protein sequence ID" value="CEK87013.1"/>
    <property type="molecule type" value="Transcribed_RNA"/>
</dbReference>
<reference evidence="2" key="1">
    <citation type="submission" date="2014-12" db="EMBL/GenBank/DDBJ databases">
        <title>Insight into the proteome of Arion vulgaris.</title>
        <authorList>
            <person name="Aradska J."/>
            <person name="Bulat T."/>
            <person name="Smidak R."/>
            <person name="Sarate P."/>
            <person name="Gangsoo J."/>
            <person name="Sialana F."/>
            <person name="Bilban M."/>
            <person name="Lubec G."/>
        </authorList>
    </citation>
    <scope>NUCLEOTIDE SEQUENCE</scope>
    <source>
        <tissue evidence="2">Skin</tissue>
    </source>
</reference>
<feature type="non-terminal residue" evidence="2">
    <location>
        <position position="123"/>
    </location>
</feature>
<dbReference type="AlphaFoldDB" id="A0A0B7B1X1"/>
<evidence type="ECO:0000313" key="2">
    <source>
        <dbReference type="EMBL" id="CEK87013.1"/>
    </source>
</evidence>
<name>A0A0B7B1X1_9EUPU</name>
<protein>
    <submittedName>
        <fullName evidence="2">Uncharacterized protein</fullName>
    </submittedName>
</protein>
<accession>A0A0B7B1X1</accession>
<evidence type="ECO:0000256" key="1">
    <source>
        <dbReference type="SAM" id="MobiDB-lite"/>
    </source>
</evidence>
<gene>
    <name evidence="2" type="primary">ORF156874</name>
</gene>
<feature type="region of interest" description="Disordered" evidence="1">
    <location>
        <begin position="24"/>
        <end position="46"/>
    </location>
</feature>
<proteinExistence type="predicted"/>
<sequence>MGDSAACTDFGDCKRIIIQQITHPDTVKSDGEQNMNPLTHREEESSNLKCHSMVTGNSNPGQQETNIKTGAESEKIDQNECSLSVDCVSYCVSLNPVDDQDMTRCISEDLFALDSTEPSLSLQ</sequence>